<dbReference type="RefSeq" id="WP_094095442.1">
    <property type="nucleotide sequence ID" value="NZ_BMHF01000002.1"/>
</dbReference>
<gene>
    <name evidence="2" type="ORF">GCM10010917_09630</name>
</gene>
<evidence type="ECO:0000259" key="1">
    <source>
        <dbReference type="Pfam" id="PF01323"/>
    </source>
</evidence>
<proteinExistence type="predicted"/>
<reference evidence="3" key="1">
    <citation type="journal article" date="2019" name="Int. J. Syst. Evol. Microbiol.">
        <title>The Global Catalogue of Microorganisms (GCM) 10K type strain sequencing project: providing services to taxonomists for standard genome sequencing and annotation.</title>
        <authorList>
            <consortium name="The Broad Institute Genomics Platform"/>
            <consortium name="The Broad Institute Genome Sequencing Center for Infectious Disease"/>
            <person name="Wu L."/>
            <person name="Ma J."/>
        </authorList>
    </citation>
    <scope>NUCLEOTIDE SEQUENCE [LARGE SCALE GENOMIC DNA]</scope>
    <source>
        <strain evidence="3">CGMCC 1.15044</strain>
    </source>
</reference>
<dbReference type="InterPro" id="IPR036249">
    <property type="entry name" value="Thioredoxin-like_sf"/>
</dbReference>
<comment type="caution">
    <text evidence="2">The sequence shown here is derived from an EMBL/GenBank/DDBJ whole genome shotgun (WGS) entry which is preliminary data.</text>
</comment>
<protein>
    <submittedName>
        <fullName evidence="2">DSBA oxidoreductase</fullName>
    </submittedName>
</protein>
<dbReference type="Gene3D" id="3.40.30.10">
    <property type="entry name" value="Glutaredoxin"/>
    <property type="match status" value="1"/>
</dbReference>
<dbReference type="SUPFAM" id="SSF52833">
    <property type="entry name" value="Thioredoxin-like"/>
    <property type="match status" value="1"/>
</dbReference>
<accession>A0ABQ1FQQ9</accession>
<dbReference type="PANTHER" id="PTHR13887">
    <property type="entry name" value="GLUTATHIONE S-TRANSFERASE KAPPA"/>
    <property type="match status" value="1"/>
</dbReference>
<sequence length="232" mass="25589">MKIEIWSDYMCPFCYIGKRRLETAVQRFGHQDEIEIQFRSFELNPQAQVNSGKSIAEELAGKFGVSVEQAKAMNEQMTANARTAGLEYNMESMVPTNSFDALRLTHWAASFGKMKEMSERLFSAVFTESKHIGDPAVLAGLAAEVGLSREEALQVLEGDAYAAEVRRDEEEAGALGITGVPFFVFDRKFAVSGAQPEDVFMQALEKAWEESKPFTVLGADSAATCTDDGCKL</sequence>
<dbReference type="CDD" id="cd03024">
    <property type="entry name" value="DsbA_FrnE"/>
    <property type="match status" value="1"/>
</dbReference>
<evidence type="ECO:0000313" key="2">
    <source>
        <dbReference type="EMBL" id="GGA26874.1"/>
    </source>
</evidence>
<name>A0ABQ1FQQ9_9BACL</name>
<feature type="domain" description="DSBA-like thioredoxin" evidence="1">
    <location>
        <begin position="3"/>
        <end position="204"/>
    </location>
</feature>
<keyword evidence="3" id="KW-1185">Reference proteome</keyword>
<evidence type="ECO:0000313" key="3">
    <source>
        <dbReference type="Proteomes" id="UP000609323"/>
    </source>
</evidence>
<dbReference type="Proteomes" id="UP000609323">
    <property type="component" value="Unassembled WGS sequence"/>
</dbReference>
<dbReference type="Pfam" id="PF01323">
    <property type="entry name" value="DSBA"/>
    <property type="match status" value="1"/>
</dbReference>
<organism evidence="2 3">
    <name type="scientific">Paenibacillus physcomitrellae</name>
    <dbReference type="NCBI Taxonomy" id="1619311"/>
    <lineage>
        <taxon>Bacteria</taxon>
        <taxon>Bacillati</taxon>
        <taxon>Bacillota</taxon>
        <taxon>Bacilli</taxon>
        <taxon>Bacillales</taxon>
        <taxon>Paenibacillaceae</taxon>
        <taxon>Paenibacillus</taxon>
    </lineage>
</organism>
<dbReference type="EMBL" id="BMHF01000002">
    <property type="protein sequence ID" value="GGA26874.1"/>
    <property type="molecule type" value="Genomic_DNA"/>
</dbReference>
<dbReference type="PANTHER" id="PTHR13887:SF41">
    <property type="entry name" value="THIOREDOXIN SUPERFAMILY PROTEIN"/>
    <property type="match status" value="1"/>
</dbReference>
<dbReference type="InterPro" id="IPR001853">
    <property type="entry name" value="DSBA-like_thioredoxin_dom"/>
</dbReference>